<dbReference type="EMBL" id="CP000749">
    <property type="protein sequence ID" value="ABR69514.1"/>
    <property type="molecule type" value="Genomic_DNA"/>
</dbReference>
<reference evidence="1" key="1">
    <citation type="submission" date="2007-06" db="EMBL/GenBank/DDBJ databases">
        <title>Complete sequence of Marinomonas sp. MWYL1.</title>
        <authorList>
            <consortium name="US DOE Joint Genome Institute"/>
            <person name="Copeland A."/>
            <person name="Lucas S."/>
            <person name="Lapidus A."/>
            <person name="Barry K."/>
            <person name="Glavina del Rio T."/>
            <person name="Dalin E."/>
            <person name="Tice H."/>
            <person name="Pitluck S."/>
            <person name="Kiss H."/>
            <person name="Brettin T."/>
            <person name="Bruce D."/>
            <person name="Detter J.C."/>
            <person name="Han C."/>
            <person name="Schmutz J."/>
            <person name="Larimer F."/>
            <person name="Land M."/>
            <person name="Hauser L."/>
            <person name="Kyrpides N."/>
            <person name="Kim E."/>
            <person name="Johnston A.W.B."/>
            <person name="Todd J.D."/>
            <person name="Rogers R."/>
            <person name="Wexler M."/>
            <person name="Bond P.L."/>
            <person name="Li Y."/>
            <person name="Richardson P."/>
        </authorList>
    </citation>
    <scope>NUCLEOTIDE SEQUENCE [LARGE SCALE GENOMIC DNA]</scope>
    <source>
        <strain evidence="1">MWYL1</strain>
    </source>
</reference>
<accession>A6VST5</accession>
<dbReference type="Pfam" id="PF10772">
    <property type="entry name" value="Phage_HP1_Orf24"/>
    <property type="match status" value="1"/>
</dbReference>
<proteinExistence type="predicted"/>
<dbReference type="KEGG" id="mmw:Mmwyl1_0579"/>
<evidence type="ECO:0000313" key="1">
    <source>
        <dbReference type="EMBL" id="ABR69514.1"/>
    </source>
</evidence>
<gene>
    <name evidence="1" type="ordered locus">Mmwyl1_0579</name>
</gene>
<dbReference type="HOGENOM" id="CLU_146706_0_0_6"/>
<organism evidence="1">
    <name type="scientific">Marinomonas sp. (strain MWYL1)</name>
    <dbReference type="NCBI Taxonomy" id="400668"/>
    <lineage>
        <taxon>Bacteria</taxon>
        <taxon>Pseudomonadati</taxon>
        <taxon>Pseudomonadota</taxon>
        <taxon>Gammaproteobacteria</taxon>
        <taxon>Oceanospirillales</taxon>
        <taxon>Oceanospirillaceae</taxon>
        <taxon>Marinomonas</taxon>
    </lineage>
</organism>
<dbReference type="InterPro" id="IPR019708">
    <property type="entry name" value="Phage_HP1_Orf24"/>
</dbReference>
<dbReference type="AlphaFoldDB" id="A6VST5"/>
<dbReference type="STRING" id="400668.Mmwyl1_0579"/>
<protein>
    <submittedName>
        <fullName evidence="1">Prophage PSPPH06, putative tail tube protein</fullName>
    </submittedName>
</protein>
<name>A6VST5_MARMS</name>
<sequence>MRLTGKDFDTMIGDYSVRVESLSASITDNRKVIKENGIPVDFTNGDVECSGEIELNIRNFKLIAAAAKDAGSWRDLKPFDIGITGSVTGENQTIDLDKCLLRISDLINIDPNSNDQMKIKLPFDVTGPDFVVIDGTPYLSAHDIRDL</sequence>
<dbReference type="OrthoDB" id="6104125at2"/>
<dbReference type="eggNOG" id="ENOG502ZBYB">
    <property type="taxonomic scope" value="Bacteria"/>
</dbReference>